<sequence>MITLTLLHPIKSTPIQSWKFDNESVIRIGRATDNNVVLYSAVVSRHHVELRRVGLQWKIINLGTNGTYLKGSPITQVTAEDGVIFSLARSGPQIQIHLAKSKSKVSADSQKLPSDIPVPETDADTVTAEDVTKPIPLPQTSLEPEVGKKGYRS</sequence>
<dbReference type="Pfam" id="PF00498">
    <property type="entry name" value="FHA"/>
    <property type="match status" value="1"/>
</dbReference>
<dbReference type="STRING" id="56110.Oscil6304_4760"/>
<gene>
    <name evidence="3" type="ORF">Oscil6304_4760</name>
</gene>
<dbReference type="InterPro" id="IPR000253">
    <property type="entry name" value="FHA_dom"/>
</dbReference>
<dbReference type="PATRIC" id="fig|56110.3.peg.5796"/>
<dbReference type="OrthoDB" id="514712at2"/>
<evidence type="ECO:0000259" key="2">
    <source>
        <dbReference type="PROSITE" id="PS50006"/>
    </source>
</evidence>
<dbReference type="KEGG" id="oac:Oscil6304_4760"/>
<organism evidence="3 4">
    <name type="scientific">Oscillatoria acuminata PCC 6304</name>
    <dbReference type="NCBI Taxonomy" id="56110"/>
    <lineage>
        <taxon>Bacteria</taxon>
        <taxon>Bacillati</taxon>
        <taxon>Cyanobacteriota</taxon>
        <taxon>Cyanophyceae</taxon>
        <taxon>Oscillatoriophycideae</taxon>
        <taxon>Oscillatoriales</taxon>
        <taxon>Oscillatoriaceae</taxon>
        <taxon>Oscillatoria</taxon>
    </lineage>
</organism>
<dbReference type="Proteomes" id="UP000010367">
    <property type="component" value="Chromosome"/>
</dbReference>
<dbReference type="HOGENOM" id="CLU_132085_1_0_3"/>
<feature type="domain" description="FHA" evidence="2">
    <location>
        <begin position="26"/>
        <end position="74"/>
    </location>
</feature>
<proteinExistence type="predicted"/>
<dbReference type="PROSITE" id="PS50006">
    <property type="entry name" value="FHA_DOMAIN"/>
    <property type="match status" value="1"/>
</dbReference>
<dbReference type="Gene3D" id="2.60.200.20">
    <property type="match status" value="1"/>
</dbReference>
<evidence type="ECO:0000313" key="4">
    <source>
        <dbReference type="Proteomes" id="UP000010367"/>
    </source>
</evidence>
<accession>K9TQ64</accession>
<dbReference type="SMART" id="SM00240">
    <property type="entry name" value="FHA"/>
    <property type="match status" value="1"/>
</dbReference>
<dbReference type="SUPFAM" id="SSF49879">
    <property type="entry name" value="SMAD/FHA domain"/>
    <property type="match status" value="1"/>
</dbReference>
<name>K9TQ64_9CYAN</name>
<reference evidence="3 4" key="1">
    <citation type="submission" date="2012-06" db="EMBL/GenBank/DDBJ databases">
        <title>Finished chromosome of genome of Oscillatoria acuminata PCC 6304.</title>
        <authorList>
            <consortium name="US DOE Joint Genome Institute"/>
            <person name="Gugger M."/>
            <person name="Coursin T."/>
            <person name="Rippka R."/>
            <person name="Tandeau De Marsac N."/>
            <person name="Huntemann M."/>
            <person name="Wei C.-L."/>
            <person name="Han J."/>
            <person name="Detter J.C."/>
            <person name="Han C."/>
            <person name="Tapia R."/>
            <person name="Davenport K."/>
            <person name="Daligault H."/>
            <person name="Erkkila T."/>
            <person name="Gu W."/>
            <person name="Munk A.C.C."/>
            <person name="Teshima H."/>
            <person name="Xu Y."/>
            <person name="Chain P."/>
            <person name="Chen A."/>
            <person name="Krypides N."/>
            <person name="Mavromatis K."/>
            <person name="Markowitz V."/>
            <person name="Szeto E."/>
            <person name="Ivanova N."/>
            <person name="Mikhailova N."/>
            <person name="Ovchinnikova G."/>
            <person name="Pagani I."/>
            <person name="Pati A."/>
            <person name="Goodwin L."/>
            <person name="Peters L."/>
            <person name="Pitluck S."/>
            <person name="Woyke T."/>
            <person name="Kerfeld C."/>
        </authorList>
    </citation>
    <scope>NUCLEOTIDE SEQUENCE [LARGE SCALE GENOMIC DNA]</scope>
    <source>
        <strain evidence="3 4">PCC 6304</strain>
    </source>
</reference>
<protein>
    <submittedName>
        <fullName evidence="3">FHA domain-containing protein</fullName>
    </submittedName>
</protein>
<feature type="region of interest" description="Disordered" evidence="1">
    <location>
        <begin position="100"/>
        <end position="153"/>
    </location>
</feature>
<evidence type="ECO:0000256" key="1">
    <source>
        <dbReference type="SAM" id="MobiDB-lite"/>
    </source>
</evidence>
<dbReference type="InterPro" id="IPR008984">
    <property type="entry name" value="SMAD_FHA_dom_sf"/>
</dbReference>
<dbReference type="AlphaFoldDB" id="K9TQ64"/>
<dbReference type="eggNOG" id="COG1716">
    <property type="taxonomic scope" value="Bacteria"/>
</dbReference>
<dbReference type="EMBL" id="CP003607">
    <property type="protein sequence ID" value="AFY84271.1"/>
    <property type="molecule type" value="Genomic_DNA"/>
</dbReference>
<keyword evidence="4" id="KW-1185">Reference proteome</keyword>
<evidence type="ECO:0000313" key="3">
    <source>
        <dbReference type="EMBL" id="AFY84271.1"/>
    </source>
</evidence>
<dbReference type="InParanoid" id="K9TQ64"/>
<dbReference type="RefSeq" id="WP_015150889.1">
    <property type="nucleotide sequence ID" value="NC_019693.1"/>
</dbReference>